<sequence length="113" mass="12221">MTTPTANPSPTNRSKEGTLKPPVNSKRQIAILNTQNKINGCIKWSINNISLGSGVYKLELNSTVDVILQNANALAEAHLHMGMGVVFAEGVEFVKQIPKEALACGMTVRMVKM</sequence>
<evidence type="ECO:0000313" key="2">
    <source>
        <dbReference type="EMBL" id="CAD1845435.1"/>
    </source>
</evidence>
<feature type="compositionally biased region" description="Polar residues" evidence="1">
    <location>
        <begin position="1"/>
        <end position="12"/>
    </location>
</feature>
<feature type="region of interest" description="Disordered" evidence="1">
    <location>
        <begin position="1"/>
        <end position="25"/>
    </location>
</feature>
<gene>
    <name evidence="2" type="ORF">CB5_LOCUS28646</name>
</gene>
<protein>
    <submittedName>
        <fullName evidence="2">Uncharacterized protein</fullName>
    </submittedName>
</protein>
<dbReference type="InterPro" id="IPR008972">
    <property type="entry name" value="Cupredoxin"/>
</dbReference>
<name>A0A6V7QRP8_ANACO</name>
<dbReference type="AlphaFoldDB" id="A0A6V7QRP8"/>
<proteinExistence type="predicted"/>
<reference evidence="2" key="1">
    <citation type="submission" date="2020-07" db="EMBL/GenBank/DDBJ databases">
        <authorList>
            <person name="Lin J."/>
        </authorList>
    </citation>
    <scope>NUCLEOTIDE SEQUENCE</scope>
</reference>
<dbReference type="Gene3D" id="2.60.40.420">
    <property type="entry name" value="Cupredoxins - blue copper proteins"/>
    <property type="match status" value="1"/>
</dbReference>
<evidence type="ECO:0000256" key="1">
    <source>
        <dbReference type="SAM" id="MobiDB-lite"/>
    </source>
</evidence>
<accession>A0A6V7QRP8</accession>
<organism evidence="2">
    <name type="scientific">Ananas comosus var. bracteatus</name>
    <name type="common">red pineapple</name>
    <dbReference type="NCBI Taxonomy" id="296719"/>
    <lineage>
        <taxon>Eukaryota</taxon>
        <taxon>Viridiplantae</taxon>
        <taxon>Streptophyta</taxon>
        <taxon>Embryophyta</taxon>
        <taxon>Tracheophyta</taxon>
        <taxon>Spermatophyta</taxon>
        <taxon>Magnoliopsida</taxon>
        <taxon>Liliopsida</taxon>
        <taxon>Poales</taxon>
        <taxon>Bromeliaceae</taxon>
        <taxon>Bromelioideae</taxon>
        <taxon>Ananas</taxon>
    </lineage>
</organism>
<dbReference type="EMBL" id="CAJEUB010000002">
    <property type="protein sequence ID" value="CAD1845435.1"/>
    <property type="molecule type" value="Genomic_DNA"/>
</dbReference>